<keyword evidence="10" id="KW-1133">Transmembrane helix</keyword>
<evidence type="ECO:0000259" key="11">
    <source>
        <dbReference type="PROSITE" id="PS50855"/>
    </source>
</evidence>
<evidence type="ECO:0000256" key="2">
    <source>
        <dbReference type="ARBA" id="ARBA00004673"/>
    </source>
</evidence>
<dbReference type="GO" id="GO:0005739">
    <property type="term" value="C:mitochondrion"/>
    <property type="evidence" value="ECO:0007669"/>
    <property type="project" value="GOC"/>
</dbReference>
<dbReference type="Pfam" id="PF00115">
    <property type="entry name" value="COX1"/>
    <property type="match status" value="1"/>
</dbReference>
<dbReference type="GO" id="GO:0020037">
    <property type="term" value="F:heme binding"/>
    <property type="evidence" value="ECO:0007669"/>
    <property type="project" value="InterPro"/>
</dbReference>
<feature type="transmembrane region" description="Helical" evidence="10">
    <location>
        <begin position="207"/>
        <end position="225"/>
    </location>
</feature>
<proteinExistence type="inferred from homology"/>
<dbReference type="PROSITE" id="PS50855">
    <property type="entry name" value="COX1"/>
    <property type="match status" value="1"/>
</dbReference>
<dbReference type="GO" id="GO:0004129">
    <property type="term" value="F:cytochrome-c oxidase activity"/>
    <property type="evidence" value="ECO:0007669"/>
    <property type="project" value="UniProtKB-EC"/>
</dbReference>
<dbReference type="PANTHER" id="PTHR10422">
    <property type="entry name" value="CYTOCHROME C OXIDASE SUBUNIT 1"/>
    <property type="match status" value="1"/>
</dbReference>
<reference evidence="14 16" key="1">
    <citation type="submission" date="2020-08" db="EMBL/GenBank/DDBJ databases">
        <authorList>
            <person name="Koutsovoulos G."/>
            <person name="Danchin GJ E."/>
        </authorList>
    </citation>
    <scope>NUCLEOTIDE SEQUENCE [LARGE SCALE GENOMIC DNA]</scope>
</reference>
<organism evidence="14 16">
    <name type="scientific">Meloidogyne enterolobii</name>
    <name type="common">Root-knot nematode worm</name>
    <name type="synonym">Meloidogyne mayaguensis</name>
    <dbReference type="NCBI Taxonomy" id="390850"/>
    <lineage>
        <taxon>Eukaryota</taxon>
        <taxon>Metazoa</taxon>
        <taxon>Ecdysozoa</taxon>
        <taxon>Nematoda</taxon>
        <taxon>Chromadorea</taxon>
        <taxon>Rhabditida</taxon>
        <taxon>Tylenchina</taxon>
        <taxon>Tylenchomorpha</taxon>
        <taxon>Tylenchoidea</taxon>
        <taxon>Meloidogynidae</taxon>
        <taxon>Meloidogyninae</taxon>
        <taxon>Meloidogyne</taxon>
    </lineage>
</organism>
<accession>A0A6V7XW75</accession>
<keyword evidence="5" id="KW-0679">Respiratory chain</keyword>
<keyword evidence="10" id="KW-0812">Transmembrane</keyword>
<evidence type="ECO:0000313" key="16">
    <source>
        <dbReference type="Proteomes" id="UP000580250"/>
    </source>
</evidence>
<evidence type="ECO:0000313" key="12">
    <source>
        <dbReference type="EMBL" id="CAD2197578.1"/>
    </source>
</evidence>
<dbReference type="EMBL" id="CAJEWN010002417">
    <property type="protein sequence ID" value="CAD2203566.1"/>
    <property type="molecule type" value="Genomic_DNA"/>
</dbReference>
<dbReference type="AlphaFoldDB" id="A0A6V7XW75"/>
<dbReference type="EMBL" id="CAJEWN010001451">
    <property type="protein sequence ID" value="CAD2197583.1"/>
    <property type="molecule type" value="Genomic_DNA"/>
</dbReference>
<dbReference type="Proteomes" id="UP000580250">
    <property type="component" value="Unassembled WGS sequence"/>
</dbReference>
<evidence type="ECO:0000313" key="14">
    <source>
        <dbReference type="EMBL" id="CAD2203566.1"/>
    </source>
</evidence>
<feature type="transmembrane region" description="Helical" evidence="10">
    <location>
        <begin position="127"/>
        <end position="154"/>
    </location>
</feature>
<comment type="cofactor">
    <cofactor evidence="1">
        <name>heme</name>
        <dbReference type="ChEBI" id="CHEBI:30413"/>
    </cofactor>
</comment>
<evidence type="ECO:0000256" key="3">
    <source>
        <dbReference type="ARBA" id="ARBA00009578"/>
    </source>
</evidence>
<dbReference type="Gene3D" id="1.20.210.10">
    <property type="entry name" value="Cytochrome c oxidase-like, subunit I domain"/>
    <property type="match status" value="2"/>
</dbReference>
<dbReference type="InterPro" id="IPR023616">
    <property type="entry name" value="Cyt_c_oxase-like_su1_dom"/>
</dbReference>
<dbReference type="SUPFAM" id="SSF81442">
    <property type="entry name" value="Cytochrome c oxidase subunit I-like"/>
    <property type="match status" value="1"/>
</dbReference>
<feature type="domain" description="Cytochrome oxidase subunit I profile" evidence="11">
    <location>
        <begin position="1"/>
        <end position="244"/>
    </location>
</feature>
<dbReference type="GO" id="GO:0006123">
    <property type="term" value="P:mitochondrial electron transport, cytochrome c to oxygen"/>
    <property type="evidence" value="ECO:0007669"/>
    <property type="project" value="TreeGrafter"/>
</dbReference>
<comment type="catalytic activity">
    <reaction evidence="9">
        <text>4 Fe(II)-[cytochrome c] + O2 + 8 H(+)(in) = 4 Fe(III)-[cytochrome c] + 2 H2O + 4 H(+)(out)</text>
        <dbReference type="Rhea" id="RHEA:11436"/>
        <dbReference type="Rhea" id="RHEA-COMP:10350"/>
        <dbReference type="Rhea" id="RHEA-COMP:14399"/>
        <dbReference type="ChEBI" id="CHEBI:15377"/>
        <dbReference type="ChEBI" id="CHEBI:15378"/>
        <dbReference type="ChEBI" id="CHEBI:15379"/>
        <dbReference type="ChEBI" id="CHEBI:29033"/>
        <dbReference type="ChEBI" id="CHEBI:29034"/>
        <dbReference type="EC" id="7.1.1.9"/>
    </reaction>
    <physiologicalReaction direction="left-to-right" evidence="9">
        <dbReference type="Rhea" id="RHEA:11437"/>
    </physiologicalReaction>
</comment>
<feature type="transmembrane region" description="Helical" evidence="10">
    <location>
        <begin position="97"/>
        <end position="115"/>
    </location>
</feature>
<evidence type="ECO:0000256" key="9">
    <source>
        <dbReference type="ARBA" id="ARBA00049512"/>
    </source>
</evidence>
<dbReference type="PANTHER" id="PTHR10422:SF18">
    <property type="entry name" value="CYTOCHROME C OXIDASE SUBUNIT 1"/>
    <property type="match status" value="1"/>
</dbReference>
<keyword evidence="5" id="KW-0813">Transport</keyword>
<dbReference type="GO" id="GO:0016020">
    <property type="term" value="C:membrane"/>
    <property type="evidence" value="ECO:0007669"/>
    <property type="project" value="InterPro"/>
</dbReference>
<dbReference type="EMBL" id="CAJEWN010002514">
    <property type="protein sequence ID" value="CAD2204064.1"/>
    <property type="molecule type" value="Genomic_DNA"/>
</dbReference>
<evidence type="ECO:0000313" key="15">
    <source>
        <dbReference type="EMBL" id="CAD2204064.1"/>
    </source>
</evidence>
<dbReference type="EMBL" id="CAJEWN010001451">
    <property type="protein sequence ID" value="CAD2197578.1"/>
    <property type="molecule type" value="Genomic_DNA"/>
</dbReference>
<dbReference type="GO" id="GO:0015990">
    <property type="term" value="P:electron transport coupled proton transport"/>
    <property type="evidence" value="ECO:0007669"/>
    <property type="project" value="TreeGrafter"/>
</dbReference>
<gene>
    <name evidence="12" type="ORF">MENT_LOCUS50841</name>
    <name evidence="13" type="ORF">MENT_LOCUS50846</name>
    <name evidence="14" type="ORF">MENT_LOCUS57261</name>
    <name evidence="15" type="ORF">MENT_LOCUS57783</name>
</gene>
<evidence type="ECO:0000256" key="8">
    <source>
        <dbReference type="ARBA" id="ARBA00032715"/>
    </source>
</evidence>
<dbReference type="InterPro" id="IPR036927">
    <property type="entry name" value="Cyt_c_oxase-like_su1_sf"/>
</dbReference>
<evidence type="ECO:0000256" key="5">
    <source>
        <dbReference type="ARBA" id="ARBA00022660"/>
    </source>
</evidence>
<evidence type="ECO:0000256" key="4">
    <source>
        <dbReference type="ARBA" id="ARBA00015947"/>
    </source>
</evidence>
<sequence>MIDGQPGRSTDLVIFSLHFSGISSISRGINFLRTCHEIRLEVKTLEIISLFVLPVLARGITIGLSDRNFNTGFFDRNIGGNILIFQHLFWFFGHPEVYVLIAPAFGLVRIVIVLLSSKKDLYGRKGIILAIISIGFIGFIFIFTVGGLSGLILRNAGLDIFLHDTYYVVAHFHYVLRIGAVFGIFLGFFFSYGFIFGLIINSVLVKSFFYIFFLGVNLTFFPIHFSGLQGQPRKYISYRRDYLF</sequence>
<keyword evidence="6" id="KW-1278">Translocase</keyword>
<keyword evidence="7" id="KW-0249">Electron transport</keyword>
<feature type="transmembrane region" description="Helical" evidence="10">
    <location>
        <begin position="174"/>
        <end position="200"/>
    </location>
</feature>
<name>A0A6V7XW75_MELEN</name>
<dbReference type="OrthoDB" id="5874796at2759"/>
<evidence type="ECO:0000256" key="10">
    <source>
        <dbReference type="SAM" id="Phobius"/>
    </source>
</evidence>
<dbReference type="UniPathway" id="UPA00705"/>
<dbReference type="InterPro" id="IPR000883">
    <property type="entry name" value="Cyt_C_Oxase_1"/>
</dbReference>
<evidence type="ECO:0000313" key="13">
    <source>
        <dbReference type="EMBL" id="CAD2197583.1"/>
    </source>
</evidence>
<comment type="similarity">
    <text evidence="3">Belongs to the heme-copper respiratory oxidase family.</text>
</comment>
<comment type="caution">
    <text evidence="14">The sequence shown here is derived from an EMBL/GenBank/DDBJ whole genome shotgun (WGS) entry which is preliminary data.</text>
</comment>
<evidence type="ECO:0000256" key="6">
    <source>
        <dbReference type="ARBA" id="ARBA00022967"/>
    </source>
</evidence>
<evidence type="ECO:0000256" key="7">
    <source>
        <dbReference type="ARBA" id="ARBA00022982"/>
    </source>
</evidence>
<evidence type="ECO:0000256" key="1">
    <source>
        <dbReference type="ARBA" id="ARBA00001971"/>
    </source>
</evidence>
<protein>
    <recommendedName>
        <fullName evidence="4">Cytochrome c oxidase subunit 1</fullName>
    </recommendedName>
    <alternativeName>
        <fullName evidence="8">Cytochrome c oxidase polypeptide I</fullName>
    </alternativeName>
</protein>
<comment type="pathway">
    <text evidence="2">Energy metabolism; oxidative phosphorylation.</text>
</comment>
<keyword evidence="10" id="KW-0472">Membrane</keyword>